<accession>A0ABR6BHR3</accession>
<dbReference type="Proteomes" id="UP000517916">
    <property type="component" value="Unassembled WGS sequence"/>
</dbReference>
<dbReference type="EMBL" id="JACJID010000002">
    <property type="protein sequence ID" value="MBA8926427.1"/>
    <property type="molecule type" value="Genomic_DNA"/>
</dbReference>
<sequence length="65" mass="7064">MTEPRWWVDCHDPFGRDRAMTVLVEHGRVLLVSPPGESAVLSVQQTRRLHLALDQAASSAGGPTG</sequence>
<gene>
    <name evidence="1" type="ORF">BC739_003626</name>
</gene>
<protein>
    <submittedName>
        <fullName evidence="1">Uncharacterized protein</fullName>
    </submittedName>
</protein>
<evidence type="ECO:0000313" key="2">
    <source>
        <dbReference type="Proteomes" id="UP000517916"/>
    </source>
</evidence>
<proteinExistence type="predicted"/>
<name>A0ABR6BHR3_9PSEU</name>
<reference evidence="1 2" key="1">
    <citation type="submission" date="2020-08" db="EMBL/GenBank/DDBJ databases">
        <title>Genomic Encyclopedia of Archaeal and Bacterial Type Strains, Phase II (KMG-II): from individual species to whole genera.</title>
        <authorList>
            <person name="Goeker M."/>
        </authorList>
    </citation>
    <scope>NUCLEOTIDE SEQUENCE [LARGE SCALE GENOMIC DNA]</scope>
    <source>
        <strain evidence="1 2">DSM 43850</strain>
    </source>
</reference>
<comment type="caution">
    <text evidence="1">The sequence shown here is derived from an EMBL/GenBank/DDBJ whole genome shotgun (WGS) entry which is preliminary data.</text>
</comment>
<organism evidence="1 2">
    <name type="scientific">Kutzneria viridogrisea</name>
    <dbReference type="NCBI Taxonomy" id="47990"/>
    <lineage>
        <taxon>Bacteria</taxon>
        <taxon>Bacillati</taxon>
        <taxon>Actinomycetota</taxon>
        <taxon>Actinomycetes</taxon>
        <taxon>Pseudonocardiales</taxon>
        <taxon>Pseudonocardiaceae</taxon>
        <taxon>Kutzneria</taxon>
    </lineage>
</organism>
<evidence type="ECO:0000313" key="1">
    <source>
        <dbReference type="EMBL" id="MBA8926427.1"/>
    </source>
</evidence>
<dbReference type="RefSeq" id="WP_030109691.1">
    <property type="nucleotide sequence ID" value="NZ_BAAABQ010000009.1"/>
</dbReference>
<keyword evidence="2" id="KW-1185">Reference proteome</keyword>